<dbReference type="Pfam" id="PF16900">
    <property type="entry name" value="REPA_OB_2"/>
    <property type="match status" value="1"/>
</dbReference>
<evidence type="ECO:0000256" key="11">
    <source>
        <dbReference type="ARBA" id="ARBA00023242"/>
    </source>
</evidence>
<dbReference type="Gene3D" id="2.40.50.140">
    <property type="entry name" value="Nucleic acid-binding proteins"/>
    <property type="match status" value="4"/>
</dbReference>
<dbReference type="NCBIfam" id="TIGR00617">
    <property type="entry name" value="rpa1"/>
    <property type="match status" value="1"/>
</dbReference>
<evidence type="ECO:0000313" key="17">
    <source>
        <dbReference type="Proteomes" id="UP001229421"/>
    </source>
</evidence>
<dbReference type="PANTHER" id="PTHR23273">
    <property type="entry name" value="REPLICATION FACTOR A 1, RFA1"/>
    <property type="match status" value="1"/>
</dbReference>
<dbReference type="AlphaFoldDB" id="A0AAD8LFU9"/>
<evidence type="ECO:0000256" key="9">
    <source>
        <dbReference type="ARBA" id="ARBA00023172"/>
    </source>
</evidence>
<accession>A0AAD8LFU9</accession>
<dbReference type="GO" id="GO:0007004">
    <property type="term" value="P:telomere maintenance via telomerase"/>
    <property type="evidence" value="ECO:0007669"/>
    <property type="project" value="TreeGrafter"/>
</dbReference>
<evidence type="ECO:0000256" key="1">
    <source>
        <dbReference type="ARBA" id="ARBA00004123"/>
    </source>
</evidence>
<dbReference type="GO" id="GO:0003684">
    <property type="term" value="F:damaged DNA binding"/>
    <property type="evidence" value="ECO:0007669"/>
    <property type="project" value="TreeGrafter"/>
</dbReference>
<dbReference type="GO" id="GO:0006260">
    <property type="term" value="P:DNA replication"/>
    <property type="evidence" value="ECO:0007669"/>
    <property type="project" value="UniProtKB-KW"/>
</dbReference>
<keyword evidence="11 13" id="KW-0539">Nucleus</keyword>
<comment type="similarity">
    <text evidence="2 13">Belongs to the replication factor A protein 1 family.</text>
</comment>
<dbReference type="CDD" id="cd04475">
    <property type="entry name" value="RPA1_DBD_B"/>
    <property type="match status" value="1"/>
</dbReference>
<reference evidence="16" key="1">
    <citation type="journal article" date="2023" name="bioRxiv">
        <title>Improved chromosome-level genome assembly for marigold (Tagetes erecta).</title>
        <authorList>
            <person name="Jiang F."/>
            <person name="Yuan L."/>
            <person name="Wang S."/>
            <person name="Wang H."/>
            <person name="Xu D."/>
            <person name="Wang A."/>
            <person name="Fan W."/>
        </authorList>
    </citation>
    <scope>NUCLEOTIDE SEQUENCE</scope>
    <source>
        <strain evidence="16">WSJ</strain>
        <tissue evidence="16">Leaf</tissue>
    </source>
</reference>
<dbReference type="PROSITE" id="PS50158">
    <property type="entry name" value="ZF_CCHC"/>
    <property type="match status" value="1"/>
</dbReference>
<dbReference type="GO" id="GO:0051321">
    <property type="term" value="P:meiotic cell cycle"/>
    <property type="evidence" value="ECO:0007669"/>
    <property type="project" value="TreeGrafter"/>
</dbReference>
<keyword evidence="7 13" id="KW-0862">Zinc</keyword>
<dbReference type="InterPro" id="IPR047192">
    <property type="entry name" value="Euk_RPA1_DBD_C"/>
</dbReference>
<sequence>MARIGSETRGSVVGCSERYTCFCRKQGERGSIVQLNDFMTSEISNRKIVVILAVDIIMSNCDIIGDAKPFSPTPMQSINRPTTMGGPQNIRGSVPGPNFGVNPPNHPSRQGHNASLHSYPTLHASTMLSRPPANTYVRPVQPTRNQPPPMYMNRGPTARNEAPPRIIPIAALNPYQGRWTIKARVTAKAELRHYHNAKGDGKVFSFDLLDSAGGEIRATCFNAVADQLYDQIEAGKVYFVSKGNIKPAQKAFNHLKNDHEITLDHTSTLDPCLDDDRSIPPQQFHFRSIAEIENMDSNTILDIIGVVYSIKPSSTITTKKGTETQKRTLSLKDMSERSVEVTLWGNFCSKGQTLQNMCDSGIFPVLAIKATRVSEFNGKSVGTISTSQLFIEPDLPETRELKTWYDNVGKNTPTVSLSHDTIARTDVCKTVSQIKDEKLGTNEKPDWITVNATLFYMKPENFCYTSCPLMLGDRKCTKKVTNNGDGKWQCDRCNETVDQCEYRYILQLQLQDHTGSTWATAFQEIGEEVMGISAKDLYYIRHEEQDEERFTDIVRNAIYTKYIFKLKVKEETFGDEARVKSTIVKVEKIKASSDTTFLLGLLKKEDPKIGFSIAASAPSNTFMGSVVTASGVGQQASLPASETGHYGSQYGGSRHGVGQQASLPTSEAGQYVNQYGSRHASLPASEAGQYGKQYGSSRHGVGQQVNLPASETGQYGNQYGGSRHGVNCNSCGGVGHSSMNCPSAVNCSGGRFSVHSVGENNANVSSPHGVNVAPARYGRASGQYVGGY</sequence>
<feature type="compositionally biased region" description="Low complexity" evidence="14">
    <location>
        <begin position="92"/>
        <end position="103"/>
    </location>
</feature>
<comment type="function">
    <text evidence="13">Component of the replication protein A complex (RPA) required for DNA recombination, repair and replication. The activity of RPA is mediated by single-stranded DNA binding and protein interactions. Probably involved in repair of double-strand DNA breaks (DSBs) induced by genotoxic stresses.</text>
</comment>
<evidence type="ECO:0000256" key="10">
    <source>
        <dbReference type="ARBA" id="ARBA00023204"/>
    </source>
</evidence>
<dbReference type="CDD" id="cd04474">
    <property type="entry name" value="RPA1_DBD_A"/>
    <property type="match status" value="1"/>
</dbReference>
<dbReference type="Proteomes" id="UP001229421">
    <property type="component" value="Unassembled WGS sequence"/>
</dbReference>
<keyword evidence="17" id="KW-1185">Reference proteome</keyword>
<dbReference type="InterPro" id="IPR031657">
    <property type="entry name" value="REPA_OB_2"/>
</dbReference>
<keyword evidence="3 13" id="KW-0235">DNA replication</keyword>
<dbReference type="InterPro" id="IPR013955">
    <property type="entry name" value="Rep_factor-A_C"/>
</dbReference>
<keyword evidence="10" id="KW-0234">DNA repair</keyword>
<evidence type="ECO:0000256" key="13">
    <source>
        <dbReference type="RuleBase" id="RU364130"/>
    </source>
</evidence>
<dbReference type="InterPro" id="IPR004591">
    <property type="entry name" value="Rfa1"/>
</dbReference>
<name>A0AAD8LFU9_TARER</name>
<organism evidence="16 17">
    <name type="scientific">Tagetes erecta</name>
    <name type="common">African marigold</name>
    <dbReference type="NCBI Taxonomy" id="13708"/>
    <lineage>
        <taxon>Eukaryota</taxon>
        <taxon>Viridiplantae</taxon>
        <taxon>Streptophyta</taxon>
        <taxon>Embryophyta</taxon>
        <taxon>Tracheophyta</taxon>
        <taxon>Spermatophyta</taxon>
        <taxon>Magnoliopsida</taxon>
        <taxon>eudicotyledons</taxon>
        <taxon>Gunneridae</taxon>
        <taxon>Pentapetalae</taxon>
        <taxon>asterids</taxon>
        <taxon>campanulids</taxon>
        <taxon>Asterales</taxon>
        <taxon>Asteraceae</taxon>
        <taxon>Asteroideae</taxon>
        <taxon>Heliantheae alliance</taxon>
        <taxon>Tageteae</taxon>
        <taxon>Tagetes</taxon>
    </lineage>
</organism>
<evidence type="ECO:0000256" key="12">
    <source>
        <dbReference type="PROSITE-ProRule" id="PRU00047"/>
    </source>
</evidence>
<feature type="compositionally biased region" description="Polar residues" evidence="14">
    <location>
        <begin position="108"/>
        <end position="128"/>
    </location>
</feature>
<keyword evidence="9" id="KW-0233">DNA recombination</keyword>
<dbReference type="GO" id="GO:0006289">
    <property type="term" value="P:nucleotide-excision repair"/>
    <property type="evidence" value="ECO:0007669"/>
    <property type="project" value="TreeGrafter"/>
</dbReference>
<gene>
    <name evidence="16" type="ORF">QVD17_04042</name>
</gene>
<evidence type="ECO:0000256" key="14">
    <source>
        <dbReference type="SAM" id="MobiDB-lite"/>
    </source>
</evidence>
<evidence type="ECO:0000256" key="4">
    <source>
        <dbReference type="ARBA" id="ARBA00022723"/>
    </source>
</evidence>
<evidence type="ECO:0000256" key="8">
    <source>
        <dbReference type="ARBA" id="ARBA00023125"/>
    </source>
</evidence>
<evidence type="ECO:0000256" key="7">
    <source>
        <dbReference type="ARBA" id="ARBA00022833"/>
    </source>
</evidence>
<comment type="subunit">
    <text evidence="13">Heterotrimer of RPA1, RPA2 and RPA3 (canonical replication protein A complex).</text>
</comment>
<dbReference type="InterPro" id="IPR001878">
    <property type="entry name" value="Znf_CCHC"/>
</dbReference>
<feature type="domain" description="CCHC-type" evidence="15">
    <location>
        <begin position="728"/>
        <end position="743"/>
    </location>
</feature>
<keyword evidence="5" id="KW-0227">DNA damage</keyword>
<dbReference type="EMBL" id="JAUHHV010000001">
    <property type="protein sequence ID" value="KAK1438236.1"/>
    <property type="molecule type" value="Genomic_DNA"/>
</dbReference>
<dbReference type="GO" id="GO:0043047">
    <property type="term" value="F:single-stranded telomeric DNA binding"/>
    <property type="evidence" value="ECO:0007669"/>
    <property type="project" value="TreeGrafter"/>
</dbReference>
<comment type="caution">
    <text evidence="16">The sequence shown here is derived from an EMBL/GenBank/DDBJ whole genome shotgun (WGS) entry which is preliminary data.</text>
</comment>
<dbReference type="FunFam" id="2.40.50.140:FF:000090">
    <property type="entry name" value="Replication protein A subunit"/>
    <property type="match status" value="1"/>
</dbReference>
<dbReference type="Pfam" id="PF01336">
    <property type="entry name" value="tRNA_anti-codon"/>
    <property type="match status" value="1"/>
</dbReference>
<dbReference type="PANTHER" id="PTHR23273:SF4">
    <property type="entry name" value="REPLICATION PROTEIN A OB DOMAIN-CONTAINING PROTEIN"/>
    <property type="match status" value="1"/>
</dbReference>
<comment type="subcellular location">
    <subcellularLocation>
        <location evidence="1 13">Nucleus</location>
    </subcellularLocation>
</comment>
<evidence type="ECO:0000256" key="2">
    <source>
        <dbReference type="ARBA" id="ARBA00005690"/>
    </source>
</evidence>
<evidence type="ECO:0000256" key="3">
    <source>
        <dbReference type="ARBA" id="ARBA00022705"/>
    </source>
</evidence>
<keyword evidence="8 13" id="KW-0238">DNA-binding</keyword>
<protein>
    <recommendedName>
        <fullName evidence="13">Replication protein A subunit</fullName>
    </recommendedName>
</protein>
<evidence type="ECO:0000259" key="15">
    <source>
        <dbReference type="PROSITE" id="PS50158"/>
    </source>
</evidence>
<evidence type="ECO:0000256" key="6">
    <source>
        <dbReference type="ARBA" id="ARBA00022771"/>
    </source>
</evidence>
<proteinExistence type="inferred from homology"/>
<feature type="region of interest" description="Disordered" evidence="14">
    <location>
        <begin position="78"/>
        <end position="161"/>
    </location>
</feature>
<dbReference type="CDD" id="cd04476">
    <property type="entry name" value="RPA1_DBD_C"/>
    <property type="match status" value="1"/>
</dbReference>
<evidence type="ECO:0000256" key="5">
    <source>
        <dbReference type="ARBA" id="ARBA00022763"/>
    </source>
</evidence>
<dbReference type="InterPro" id="IPR004365">
    <property type="entry name" value="NA-bd_OB_tRNA"/>
</dbReference>
<dbReference type="Pfam" id="PF08646">
    <property type="entry name" value="Rep_fac-A_C"/>
    <property type="match status" value="1"/>
</dbReference>
<dbReference type="FunFam" id="2.40.50.140:FF:000041">
    <property type="entry name" value="Replication protein A subunit"/>
    <property type="match status" value="1"/>
</dbReference>
<keyword evidence="6 12" id="KW-0863">Zinc-finger</keyword>
<dbReference type="GO" id="GO:0008270">
    <property type="term" value="F:zinc ion binding"/>
    <property type="evidence" value="ECO:0007669"/>
    <property type="project" value="UniProtKB-KW"/>
</dbReference>
<dbReference type="GO" id="GO:0000724">
    <property type="term" value="P:double-strand break repair via homologous recombination"/>
    <property type="evidence" value="ECO:0007669"/>
    <property type="project" value="TreeGrafter"/>
</dbReference>
<dbReference type="SUPFAM" id="SSF50249">
    <property type="entry name" value="Nucleic acid-binding proteins"/>
    <property type="match status" value="3"/>
</dbReference>
<evidence type="ECO:0000313" key="16">
    <source>
        <dbReference type="EMBL" id="KAK1438236.1"/>
    </source>
</evidence>
<dbReference type="FunFam" id="2.40.50.140:FF:000064">
    <property type="entry name" value="Replication protein A subunit"/>
    <property type="match status" value="1"/>
</dbReference>
<dbReference type="GO" id="GO:0005662">
    <property type="term" value="C:DNA replication factor A complex"/>
    <property type="evidence" value="ECO:0007669"/>
    <property type="project" value="TreeGrafter"/>
</dbReference>
<keyword evidence="4 13" id="KW-0479">Metal-binding</keyword>
<dbReference type="InterPro" id="IPR012340">
    <property type="entry name" value="NA-bd_OB-fold"/>
</dbReference>